<accession>A0A1Q3BIH2</accession>
<evidence type="ECO:0000256" key="6">
    <source>
        <dbReference type="RuleBase" id="RU367044"/>
    </source>
</evidence>
<keyword evidence="8" id="KW-1185">Reference proteome</keyword>
<evidence type="ECO:0000256" key="2">
    <source>
        <dbReference type="ARBA" id="ARBA00005581"/>
    </source>
</evidence>
<evidence type="ECO:0000256" key="3">
    <source>
        <dbReference type="ARBA" id="ARBA00022471"/>
    </source>
</evidence>
<comment type="similarity">
    <text evidence="2 6">Belongs to the plant self-incompatibility (S1) protein family.</text>
</comment>
<evidence type="ECO:0000313" key="7">
    <source>
        <dbReference type="EMBL" id="GAV67699.1"/>
    </source>
</evidence>
<dbReference type="AlphaFoldDB" id="A0A1Q3BIH2"/>
<dbReference type="PANTHER" id="PTHR31232:SF43">
    <property type="entry name" value="S-PROTEIN HOMOLOG 29-RELATED"/>
    <property type="match status" value="1"/>
</dbReference>
<evidence type="ECO:0000313" key="8">
    <source>
        <dbReference type="Proteomes" id="UP000187406"/>
    </source>
</evidence>
<name>A0A1Q3BIH2_CEPFO</name>
<protein>
    <recommendedName>
        <fullName evidence="6">S-protein homolog</fullName>
    </recommendedName>
</protein>
<keyword evidence="4 6" id="KW-0964">Secreted</keyword>
<dbReference type="InterPro" id="IPR010264">
    <property type="entry name" value="Self-incomp_S1"/>
</dbReference>
<dbReference type="Proteomes" id="UP000187406">
    <property type="component" value="Unassembled WGS sequence"/>
</dbReference>
<dbReference type="GO" id="GO:0060320">
    <property type="term" value="P:rejection of self pollen"/>
    <property type="evidence" value="ECO:0007669"/>
    <property type="project" value="UniProtKB-KW"/>
</dbReference>
<dbReference type="Pfam" id="PF05938">
    <property type="entry name" value="Self-incomp_S1"/>
    <property type="match status" value="1"/>
</dbReference>
<comment type="subcellular location">
    <subcellularLocation>
        <location evidence="1 6">Secreted</location>
    </subcellularLocation>
</comment>
<dbReference type="EMBL" id="BDDD01000580">
    <property type="protein sequence ID" value="GAV67699.1"/>
    <property type="molecule type" value="Genomic_DNA"/>
</dbReference>
<evidence type="ECO:0000256" key="5">
    <source>
        <dbReference type="ARBA" id="ARBA00022729"/>
    </source>
</evidence>
<dbReference type="InParanoid" id="A0A1Q3BIH2"/>
<keyword evidence="5 6" id="KW-0732">Signal</keyword>
<reference evidence="8" key="1">
    <citation type="submission" date="2016-04" db="EMBL/GenBank/DDBJ databases">
        <title>Cephalotus genome sequencing.</title>
        <authorList>
            <person name="Fukushima K."/>
            <person name="Hasebe M."/>
            <person name="Fang X."/>
        </authorList>
    </citation>
    <scope>NUCLEOTIDE SEQUENCE [LARGE SCALE GENOMIC DNA]</scope>
    <source>
        <strain evidence="8">cv. St1</strain>
    </source>
</reference>
<comment type="caution">
    <text evidence="7">The sequence shown here is derived from an EMBL/GenBank/DDBJ whole genome shotgun (WGS) entry which is preliminary data.</text>
</comment>
<dbReference type="PANTHER" id="PTHR31232">
    <property type="match status" value="1"/>
</dbReference>
<evidence type="ECO:0000256" key="1">
    <source>
        <dbReference type="ARBA" id="ARBA00004613"/>
    </source>
</evidence>
<gene>
    <name evidence="7" type="ORF">CFOL_v3_11204</name>
</gene>
<sequence length="142" mass="16628">MGLLNKQIRLLVALLIALREATIVNSSREQANHKDFDIHVRKTHVSVLNQLNKDFTVYCKLKKEDLGTHVIFGQKYDMVFRVNFWDTTLFFCTITSQLGSISWDLYGADRDLNGNEFQCHWVSNKRWTGRSCTTHKCKRYLL</sequence>
<dbReference type="GO" id="GO:0005576">
    <property type="term" value="C:extracellular region"/>
    <property type="evidence" value="ECO:0007669"/>
    <property type="project" value="UniProtKB-SubCell"/>
</dbReference>
<feature type="chain" id="PRO_5025077266" description="S-protein homolog" evidence="6">
    <location>
        <begin position="27"/>
        <end position="142"/>
    </location>
</feature>
<feature type="signal peptide" evidence="6">
    <location>
        <begin position="1"/>
        <end position="26"/>
    </location>
</feature>
<keyword evidence="3 6" id="KW-0713">Self-incompatibility</keyword>
<proteinExistence type="inferred from homology"/>
<dbReference type="OrthoDB" id="1727555at2759"/>
<evidence type="ECO:0000256" key="4">
    <source>
        <dbReference type="ARBA" id="ARBA00022525"/>
    </source>
</evidence>
<organism evidence="7 8">
    <name type="scientific">Cephalotus follicularis</name>
    <name type="common">Albany pitcher plant</name>
    <dbReference type="NCBI Taxonomy" id="3775"/>
    <lineage>
        <taxon>Eukaryota</taxon>
        <taxon>Viridiplantae</taxon>
        <taxon>Streptophyta</taxon>
        <taxon>Embryophyta</taxon>
        <taxon>Tracheophyta</taxon>
        <taxon>Spermatophyta</taxon>
        <taxon>Magnoliopsida</taxon>
        <taxon>eudicotyledons</taxon>
        <taxon>Gunneridae</taxon>
        <taxon>Pentapetalae</taxon>
        <taxon>rosids</taxon>
        <taxon>fabids</taxon>
        <taxon>Oxalidales</taxon>
        <taxon>Cephalotaceae</taxon>
        <taxon>Cephalotus</taxon>
    </lineage>
</organism>